<feature type="binding site" evidence="8">
    <location>
        <begin position="199"/>
        <end position="200"/>
    </location>
    <ligand>
        <name>substrate</name>
    </ligand>
</feature>
<evidence type="ECO:0000256" key="5">
    <source>
        <dbReference type="ARBA" id="ARBA00023154"/>
    </source>
</evidence>
<feature type="binding site" evidence="8">
    <location>
        <begin position="209"/>
        <end position="210"/>
    </location>
    <ligand>
        <name>substrate</name>
    </ligand>
</feature>
<evidence type="ECO:0000256" key="7">
    <source>
        <dbReference type="ARBA" id="ARBA00051712"/>
    </source>
</evidence>
<keyword evidence="4 8" id="KW-0028">Amino-acid biosynthesis</keyword>
<evidence type="ECO:0000256" key="6">
    <source>
        <dbReference type="ARBA" id="ARBA00023235"/>
    </source>
</evidence>
<comment type="subcellular location">
    <subcellularLocation>
        <location evidence="8">Cytoplasm</location>
    </subcellularLocation>
</comment>
<feature type="site" description="Could be important to modulate the pK values of the two catalytic cysteine residues" evidence="8">
    <location>
        <position position="199"/>
    </location>
</feature>
<dbReference type="GO" id="GO:0009089">
    <property type="term" value="P:lysine biosynthetic process via diaminopimelate"/>
    <property type="evidence" value="ECO:0007669"/>
    <property type="project" value="UniProtKB-UniRule"/>
</dbReference>
<comment type="similarity">
    <text evidence="2 8">Belongs to the diaminopimelate epimerase family.</text>
</comment>
<dbReference type="EMBL" id="VOGB01000005">
    <property type="protein sequence ID" value="MQM73280.1"/>
    <property type="molecule type" value="Genomic_DNA"/>
</dbReference>
<dbReference type="InterPro" id="IPR018510">
    <property type="entry name" value="DAP_epimerase_AS"/>
</dbReference>
<keyword evidence="8" id="KW-0963">Cytoplasm</keyword>
<protein>
    <recommendedName>
        <fullName evidence="3 8">Diaminopimelate epimerase</fullName>
        <shortName evidence="8">DAP epimerase</shortName>
        <ecNumber evidence="3 8">5.1.1.7</ecNumber>
    </recommendedName>
    <alternativeName>
        <fullName evidence="8">PLP-independent amino acid racemase</fullName>
    </alternativeName>
</protein>
<evidence type="ECO:0000256" key="9">
    <source>
        <dbReference type="PROSITE-ProRule" id="PRU10125"/>
    </source>
</evidence>
<feature type="site" description="Could be important to modulate the pK values of the two catalytic cysteine residues" evidence="8">
    <location>
        <position position="150"/>
    </location>
</feature>
<dbReference type="PANTHER" id="PTHR31689">
    <property type="entry name" value="DIAMINOPIMELATE EPIMERASE, CHLOROPLASTIC"/>
    <property type="match status" value="1"/>
</dbReference>
<evidence type="ECO:0000256" key="3">
    <source>
        <dbReference type="ARBA" id="ARBA00013080"/>
    </source>
</evidence>
<comment type="catalytic activity">
    <reaction evidence="7 8">
        <text>(2S,6S)-2,6-diaminopimelate = meso-2,6-diaminopimelate</text>
        <dbReference type="Rhea" id="RHEA:15393"/>
        <dbReference type="ChEBI" id="CHEBI:57609"/>
        <dbReference type="ChEBI" id="CHEBI:57791"/>
        <dbReference type="EC" id="5.1.1.7"/>
    </reaction>
</comment>
<reference evidence="10" key="1">
    <citation type="journal article" date="2020" name="Appl. Environ. Microbiol.">
        <title>Medium-Chain Fatty Acid Synthesis by 'Candidatus Weimeria bifida' gen. nov., sp. nov., and 'Candidatus Pseudoramibacter fermentans' sp. nov.</title>
        <authorList>
            <person name="Scarborough M.J."/>
            <person name="Myers K.S."/>
            <person name="Donohue T.J."/>
            <person name="Noguera D.R."/>
        </authorList>
    </citation>
    <scope>NUCLEOTIDE SEQUENCE</scope>
    <source>
        <strain evidence="10">EUB1.1</strain>
    </source>
</reference>
<evidence type="ECO:0000256" key="4">
    <source>
        <dbReference type="ARBA" id="ARBA00022605"/>
    </source>
</evidence>
<dbReference type="AlphaFoldDB" id="A0A6L5GTZ8"/>
<feature type="active site" description="Proton acceptor" evidence="8">
    <location>
        <position position="208"/>
    </location>
</feature>
<dbReference type="PANTHER" id="PTHR31689:SF0">
    <property type="entry name" value="DIAMINOPIMELATE EPIMERASE"/>
    <property type="match status" value="1"/>
</dbReference>
<dbReference type="PROSITE" id="PS01326">
    <property type="entry name" value="DAP_EPIMERASE"/>
    <property type="match status" value="1"/>
</dbReference>
<feature type="binding site" evidence="8">
    <location>
        <position position="13"/>
    </location>
    <ligand>
        <name>substrate</name>
    </ligand>
</feature>
<evidence type="ECO:0000256" key="8">
    <source>
        <dbReference type="HAMAP-Rule" id="MF_00197"/>
    </source>
</evidence>
<evidence type="ECO:0000313" key="10">
    <source>
        <dbReference type="EMBL" id="MQM73280.1"/>
    </source>
</evidence>
<feature type="active site" description="Proton donor" evidence="8">
    <location>
        <position position="72"/>
    </location>
</feature>
<comment type="caution">
    <text evidence="10">The sequence shown here is derived from an EMBL/GenBank/DDBJ whole genome shotgun (WGS) entry which is preliminary data.</text>
</comment>
<gene>
    <name evidence="8" type="primary">dapF</name>
    <name evidence="10" type="ORF">FRC53_07715</name>
</gene>
<dbReference type="HAMAP" id="MF_00197">
    <property type="entry name" value="DAP_epimerase"/>
    <property type="match status" value="1"/>
</dbReference>
<accession>A0A6L5GTZ8</accession>
<feature type="binding site" evidence="8">
    <location>
        <position position="148"/>
    </location>
    <ligand>
        <name>substrate</name>
    </ligand>
</feature>
<keyword evidence="6 8" id="KW-0413">Isomerase</keyword>
<organism evidence="10 11">
    <name type="scientific">Candidatus Pseudoramibacter fermentans</name>
    <dbReference type="NCBI Taxonomy" id="2594427"/>
    <lineage>
        <taxon>Bacteria</taxon>
        <taxon>Bacillati</taxon>
        <taxon>Bacillota</taxon>
        <taxon>Clostridia</taxon>
        <taxon>Eubacteriales</taxon>
        <taxon>Eubacteriaceae</taxon>
        <taxon>Pseudoramibacter</taxon>
    </lineage>
</organism>
<dbReference type="GO" id="GO:0005829">
    <property type="term" value="C:cytosol"/>
    <property type="evidence" value="ECO:0007669"/>
    <property type="project" value="TreeGrafter"/>
</dbReference>
<evidence type="ECO:0000256" key="1">
    <source>
        <dbReference type="ARBA" id="ARBA00005196"/>
    </source>
</evidence>
<feature type="binding site" evidence="8">
    <location>
        <begin position="73"/>
        <end position="74"/>
    </location>
    <ligand>
        <name>substrate</name>
    </ligand>
</feature>
<feature type="active site" evidence="9">
    <location>
        <position position="72"/>
    </location>
</feature>
<comment type="subunit">
    <text evidence="8">Homodimer.</text>
</comment>
<keyword evidence="5 8" id="KW-0457">Lysine biosynthesis</keyword>
<keyword evidence="11" id="KW-1185">Reference proteome</keyword>
<dbReference type="Gene3D" id="3.10.310.10">
    <property type="entry name" value="Diaminopimelate Epimerase, Chain A, domain 1"/>
    <property type="match status" value="2"/>
</dbReference>
<proteinExistence type="inferred from homology"/>
<dbReference type="NCBIfam" id="TIGR00652">
    <property type="entry name" value="DapF"/>
    <property type="match status" value="1"/>
</dbReference>
<feature type="binding site" evidence="8">
    <location>
        <position position="181"/>
    </location>
    <ligand>
        <name>substrate</name>
    </ligand>
</feature>
<comment type="caution">
    <text evidence="8">Lacks conserved residue(s) required for the propagation of feature annotation.</text>
</comment>
<dbReference type="Proteomes" id="UP000473648">
    <property type="component" value="Unassembled WGS sequence"/>
</dbReference>
<dbReference type="UniPathway" id="UPA00034">
    <property type="reaction ID" value="UER00025"/>
</dbReference>
<dbReference type="InterPro" id="IPR001653">
    <property type="entry name" value="DAP_epimerase_DapF"/>
</dbReference>
<evidence type="ECO:0000256" key="2">
    <source>
        <dbReference type="ARBA" id="ARBA00010219"/>
    </source>
</evidence>
<dbReference type="GO" id="GO:0008837">
    <property type="term" value="F:diaminopimelate epimerase activity"/>
    <property type="evidence" value="ECO:0007669"/>
    <property type="project" value="UniProtKB-UniRule"/>
</dbReference>
<comment type="pathway">
    <text evidence="1 8">Amino-acid biosynthesis; L-lysine biosynthesis via DAP pathway; DL-2,6-diaminopimelate from LL-2,6-diaminopimelate: step 1/1.</text>
</comment>
<sequence length="266" mass="28495">MLFTFTKMEGLGNDYLYVYDDPDHFDAPALSIRLSERHFGAGSDGMIWITPSEQADFKMRIFNADGSEAKMCGNGIRCVGKYVYDHGYTDKTHLLIDTLSGIKKLDLIVKDGVAVGATVNMGHVDVSDPKTLDVDGESVTCRPVSVGNPHAVIFVEDGEKAPLTTLGPKVEKHQAFPGGVNTEFVQVIDDHHLRMRVWERGSGVTLACGTGACASTAAAVAEGFCPKNEDVTVTLDGGDLHIKITDDGAAIMTGPATTVYKGEVTL</sequence>
<dbReference type="EC" id="5.1.1.7" evidence="3 8"/>
<evidence type="ECO:0000313" key="11">
    <source>
        <dbReference type="Proteomes" id="UP000473648"/>
    </source>
</evidence>
<name>A0A6L5GTZ8_9FIRM</name>
<comment type="function">
    <text evidence="8">Catalyzes the stereoinversion of LL-2,6-diaminopimelate (L,L-DAP) to meso-diaminopimelate (meso-DAP), a precursor of L-lysine and an essential component of the bacterial peptidoglycan.</text>
</comment>
<dbReference type="SUPFAM" id="SSF54506">
    <property type="entry name" value="Diaminopimelate epimerase-like"/>
    <property type="match status" value="1"/>
</dbReference>
<dbReference type="Pfam" id="PF01678">
    <property type="entry name" value="DAP_epimerase"/>
    <property type="match status" value="2"/>
</dbReference>
<feature type="binding site" evidence="8">
    <location>
        <position position="63"/>
    </location>
    <ligand>
        <name>substrate</name>
    </ligand>
</feature>